<gene>
    <name evidence="7" type="ORF">A3770_14p73190</name>
</gene>
<feature type="compositionally biased region" description="Basic and acidic residues" evidence="5">
    <location>
        <begin position="231"/>
        <end position="245"/>
    </location>
</feature>
<reference evidence="7 8" key="1">
    <citation type="submission" date="2018-07" db="EMBL/GenBank/DDBJ databases">
        <title>The complete nuclear genome of the prasinophyte Chloropicon primus (CCMP1205).</title>
        <authorList>
            <person name="Pombert J.-F."/>
            <person name="Otis C."/>
            <person name="Turmel M."/>
            <person name="Lemieux C."/>
        </authorList>
    </citation>
    <scope>NUCLEOTIDE SEQUENCE [LARGE SCALE GENOMIC DNA]</scope>
    <source>
        <strain evidence="7 8">CCMP1205</strain>
    </source>
</reference>
<feature type="compositionally biased region" description="Low complexity" evidence="5">
    <location>
        <begin position="54"/>
        <end position="64"/>
    </location>
</feature>
<keyword evidence="8" id="KW-1185">Reference proteome</keyword>
<dbReference type="Pfam" id="PF02042">
    <property type="entry name" value="RWP-RK"/>
    <property type="match status" value="1"/>
</dbReference>
<protein>
    <recommendedName>
        <fullName evidence="6">RWP-RK domain-containing protein</fullName>
    </recommendedName>
</protein>
<dbReference type="AlphaFoldDB" id="A0A5B8MWW0"/>
<evidence type="ECO:0000256" key="2">
    <source>
        <dbReference type="ARBA" id="ARBA00023125"/>
    </source>
</evidence>
<keyword evidence="1" id="KW-0805">Transcription regulation</keyword>
<feature type="region of interest" description="Disordered" evidence="5">
    <location>
        <begin position="595"/>
        <end position="629"/>
    </location>
</feature>
<sequence length="629" mass="72054">MHTTDVAAEKLNVSTKTLRRRCKDFGIKRWPPTSLEVERQAEVQIVQQECLASTASARVSTRATPNEEEAKVGGGGGGREVQKSAPFSYQEESEEDDDLAEEYCIKEVEEIPPNCTSDYPPTSSTDDGNNPPPPGMRVKNVIRCPRNILKIVREYEREVKENASRREVERRKEMADMKEWCSTLREEDLFKKFQNFRKKILLSQDDKLKKASNIIKVLCVSQELYARKFEGRDSEKEKDSGEKKTASSASSRTSQEEAYVQVLSFHLGRRRANLLMDMHKTLKQNMYNDATMMACWLAGLGCEKFDAKGKFSEGVEKLKNQIENADIHAMAVWGRMLKSHSLEALSHYFQKPEYDVKTPHGKRYKEVLAQLLSDEDEKAKAKEDRTSLELDIEWVRRWAESVIVYRVFKANCLILVTTMDYRRFEISELYKLFNEALEKHKKSPDGTALSALSDLEIRQQVKLVAEMKLRLMAVLGKFAGENLFWTGSGIYEHYVVILTMNLGPTRAKSLLRIAQVESFNWYESTDSMASLLIGLGYWRKSWTSLDVGIVKLSEEMKSGEFDAMANIGRLLEQNDLPWPPNLFLNKLVKKEVKEASTAKPISEEGENKEEETKEKERATVKPKSLFAKR</sequence>
<dbReference type="Proteomes" id="UP000316726">
    <property type="component" value="Chromosome 14"/>
</dbReference>
<feature type="region of interest" description="Disordered" evidence="5">
    <location>
        <begin position="112"/>
        <end position="139"/>
    </location>
</feature>
<dbReference type="GO" id="GO:0003677">
    <property type="term" value="F:DNA binding"/>
    <property type="evidence" value="ECO:0007669"/>
    <property type="project" value="UniProtKB-KW"/>
</dbReference>
<feature type="region of interest" description="Disordered" evidence="5">
    <location>
        <begin position="54"/>
        <end position="99"/>
    </location>
</feature>
<dbReference type="EMBL" id="CP031047">
    <property type="protein sequence ID" value="QDZ24801.1"/>
    <property type="molecule type" value="Genomic_DNA"/>
</dbReference>
<keyword evidence="3" id="KW-0804">Transcription</keyword>
<feature type="domain" description="RWP-RK" evidence="6">
    <location>
        <begin position="1"/>
        <end position="60"/>
    </location>
</feature>
<feature type="compositionally biased region" description="Basic and acidic residues" evidence="5">
    <location>
        <begin position="610"/>
        <end position="619"/>
    </location>
</feature>
<dbReference type="PROSITE" id="PS51519">
    <property type="entry name" value="RWP_RK"/>
    <property type="match status" value="1"/>
</dbReference>
<evidence type="ECO:0000256" key="1">
    <source>
        <dbReference type="ARBA" id="ARBA00023015"/>
    </source>
</evidence>
<proteinExistence type="predicted"/>
<evidence type="ECO:0000256" key="5">
    <source>
        <dbReference type="SAM" id="MobiDB-lite"/>
    </source>
</evidence>
<keyword evidence="4" id="KW-0539">Nucleus</keyword>
<accession>A0A5B8MWW0</accession>
<evidence type="ECO:0000313" key="7">
    <source>
        <dbReference type="EMBL" id="QDZ24801.1"/>
    </source>
</evidence>
<feature type="region of interest" description="Disordered" evidence="5">
    <location>
        <begin position="231"/>
        <end position="253"/>
    </location>
</feature>
<feature type="compositionally biased region" description="Polar residues" evidence="5">
    <location>
        <begin position="114"/>
        <end position="128"/>
    </location>
</feature>
<evidence type="ECO:0000256" key="3">
    <source>
        <dbReference type="ARBA" id="ARBA00023163"/>
    </source>
</evidence>
<evidence type="ECO:0000256" key="4">
    <source>
        <dbReference type="ARBA" id="ARBA00023242"/>
    </source>
</evidence>
<dbReference type="InterPro" id="IPR003035">
    <property type="entry name" value="RWP-RK_dom"/>
</dbReference>
<name>A0A5B8MWW0_9CHLO</name>
<keyword evidence="2" id="KW-0238">DNA-binding</keyword>
<evidence type="ECO:0000313" key="8">
    <source>
        <dbReference type="Proteomes" id="UP000316726"/>
    </source>
</evidence>
<organism evidence="7 8">
    <name type="scientific">Chloropicon primus</name>
    <dbReference type="NCBI Taxonomy" id="1764295"/>
    <lineage>
        <taxon>Eukaryota</taxon>
        <taxon>Viridiplantae</taxon>
        <taxon>Chlorophyta</taxon>
        <taxon>Chloropicophyceae</taxon>
        <taxon>Chloropicales</taxon>
        <taxon>Chloropicaceae</taxon>
        <taxon>Chloropicon</taxon>
    </lineage>
</organism>
<evidence type="ECO:0000259" key="6">
    <source>
        <dbReference type="PROSITE" id="PS51519"/>
    </source>
</evidence>